<keyword evidence="3" id="KW-1185">Reference proteome</keyword>
<comment type="caution">
    <text evidence="2">The sequence shown here is derived from an EMBL/GenBank/DDBJ whole genome shotgun (WGS) entry which is preliminary data.</text>
</comment>
<dbReference type="AlphaFoldDB" id="A0A1S8CYL6"/>
<sequence length="301" mass="32000">MKNKLVAARAGLVLVLATACPAIATAAEGGNTQYGLGSSQFYSGAIPPFPGVYALSVTGYYFANQLNDGNGHKLPLDFSVKVSSQTVRLLGVTNTKFLGGTVWGQLVIPVVLNLDVDLGPLGDSRGGLSDIIVSGGLVWHDGPSTYIVGVDTALPTGSWHAGRLANPGLNHYSTQPTFGYGYVDHVNPTWEVAASLRYIVNFENPATNYTSGNELVLDYAAGYHFGPTRLGVVGYYLNQITDDKGRGVGSNGNRGRGFAIGPAVTYDFLPMTQLSVSYQKEVVAENRPKGGNIMMHLSFKF</sequence>
<dbReference type="RefSeq" id="WP_076970483.1">
    <property type="nucleotide sequence ID" value="NZ_CP147881.1"/>
</dbReference>
<keyword evidence="1" id="KW-0732">Signal</keyword>
<evidence type="ECO:0000313" key="3">
    <source>
        <dbReference type="Proteomes" id="UP000054844"/>
    </source>
</evidence>
<proteinExistence type="predicted"/>
<name>A0A1S8CYL6_9PROT</name>
<accession>A0A1S8CYL6</accession>
<feature type="chain" id="PRO_5010548298" description="Phenol degradation protein meta" evidence="1">
    <location>
        <begin position="27"/>
        <end position="301"/>
    </location>
</feature>
<dbReference type="EMBL" id="LLWF02000182">
    <property type="protein sequence ID" value="ONH81153.1"/>
    <property type="molecule type" value="Genomic_DNA"/>
</dbReference>
<dbReference type="InterPro" id="IPR025737">
    <property type="entry name" value="FApF"/>
</dbReference>
<gene>
    <name evidence="2" type="ORF">APZ41_021435</name>
</gene>
<reference evidence="2" key="1">
    <citation type="submission" date="2016-12" db="EMBL/GenBank/DDBJ databases">
        <title>Draft genome sequence of Roseomonas mucosa strain AU37, isolated from a peripheral intravenous catheter.</title>
        <authorList>
            <person name="Choudhury M.A."/>
            <person name="Sidjabat H.E."/>
            <person name="Wailan A.M."/>
            <person name="Zhang L."/>
            <person name="Marsh N.M."/>
            <person name="Rickard C.M."/>
            <person name="Davies M."/>
            <person name="Mcmillan D.J."/>
        </authorList>
    </citation>
    <scope>NUCLEOTIDE SEQUENCE [LARGE SCALE GENOMIC DNA]</scope>
    <source>
        <strain evidence="2">AU37</strain>
    </source>
</reference>
<dbReference type="Pfam" id="PF13557">
    <property type="entry name" value="Phenol_MetA_deg"/>
    <property type="match status" value="1"/>
</dbReference>
<evidence type="ECO:0000256" key="1">
    <source>
        <dbReference type="SAM" id="SignalP"/>
    </source>
</evidence>
<evidence type="ECO:0008006" key="4">
    <source>
        <dbReference type="Google" id="ProtNLM"/>
    </source>
</evidence>
<dbReference type="OrthoDB" id="109533at2"/>
<dbReference type="Proteomes" id="UP000054844">
    <property type="component" value="Unassembled WGS sequence"/>
</dbReference>
<dbReference type="STRING" id="207340.APZ41_021435"/>
<evidence type="ECO:0000313" key="2">
    <source>
        <dbReference type="EMBL" id="ONH81153.1"/>
    </source>
</evidence>
<feature type="signal peptide" evidence="1">
    <location>
        <begin position="1"/>
        <end position="26"/>
    </location>
</feature>
<protein>
    <recommendedName>
        <fullName evidence="4">Phenol degradation protein meta</fullName>
    </recommendedName>
</protein>
<organism evidence="2 3">
    <name type="scientific">Roseomonas mucosa</name>
    <dbReference type="NCBI Taxonomy" id="207340"/>
    <lineage>
        <taxon>Bacteria</taxon>
        <taxon>Pseudomonadati</taxon>
        <taxon>Pseudomonadota</taxon>
        <taxon>Alphaproteobacteria</taxon>
        <taxon>Acetobacterales</taxon>
        <taxon>Roseomonadaceae</taxon>
        <taxon>Roseomonas</taxon>
    </lineage>
</organism>
<dbReference type="PROSITE" id="PS51257">
    <property type="entry name" value="PROKAR_LIPOPROTEIN"/>
    <property type="match status" value="1"/>
</dbReference>